<dbReference type="Pfam" id="PF17921">
    <property type="entry name" value="Integrase_H2C2"/>
    <property type="match status" value="1"/>
</dbReference>
<dbReference type="InterPro" id="IPR036397">
    <property type="entry name" value="RNaseH_sf"/>
</dbReference>
<evidence type="ECO:0000313" key="4">
    <source>
        <dbReference type="Proteomes" id="UP001235939"/>
    </source>
</evidence>
<name>A0ABY6KDQ9_9ARAC</name>
<dbReference type="Proteomes" id="UP001235939">
    <property type="component" value="Chromosome 03"/>
</dbReference>
<reference evidence="3 4" key="1">
    <citation type="submission" date="2022-01" db="EMBL/GenBank/DDBJ databases">
        <title>A chromosomal length assembly of Cordylochernes scorpioides.</title>
        <authorList>
            <person name="Zeh D."/>
            <person name="Zeh J."/>
        </authorList>
    </citation>
    <scope>NUCLEOTIDE SEQUENCE [LARGE SCALE GENOMIC DNA]</scope>
    <source>
        <strain evidence="3">IN4F17</strain>
        <tissue evidence="3">Whole Body</tissue>
    </source>
</reference>
<dbReference type="InterPro" id="IPR050951">
    <property type="entry name" value="Retrovirus_Pol_polyprotein"/>
</dbReference>
<organism evidence="3 4">
    <name type="scientific">Cordylochernes scorpioides</name>
    <dbReference type="NCBI Taxonomy" id="51811"/>
    <lineage>
        <taxon>Eukaryota</taxon>
        <taxon>Metazoa</taxon>
        <taxon>Ecdysozoa</taxon>
        <taxon>Arthropoda</taxon>
        <taxon>Chelicerata</taxon>
        <taxon>Arachnida</taxon>
        <taxon>Pseudoscorpiones</taxon>
        <taxon>Cheliferoidea</taxon>
        <taxon>Chernetidae</taxon>
        <taxon>Cordylochernes</taxon>
    </lineage>
</organism>
<evidence type="ECO:0000256" key="1">
    <source>
        <dbReference type="ARBA" id="ARBA00012493"/>
    </source>
</evidence>
<dbReference type="SUPFAM" id="SSF53098">
    <property type="entry name" value="Ribonuclease H-like"/>
    <property type="match status" value="1"/>
</dbReference>
<dbReference type="Gene3D" id="1.10.340.70">
    <property type="match status" value="1"/>
</dbReference>
<dbReference type="EC" id="2.7.7.49" evidence="1"/>
<protein>
    <recommendedName>
        <fullName evidence="1">RNA-directed DNA polymerase</fullName>
        <ecNumber evidence="1">2.7.7.49</ecNumber>
    </recommendedName>
</protein>
<dbReference type="InterPro" id="IPR041588">
    <property type="entry name" value="Integrase_H2C2"/>
</dbReference>
<accession>A0ABY6KDQ9</accession>
<keyword evidence="4" id="KW-1185">Reference proteome</keyword>
<proteinExistence type="predicted"/>
<evidence type="ECO:0000259" key="2">
    <source>
        <dbReference type="Pfam" id="PF17921"/>
    </source>
</evidence>
<dbReference type="EMBL" id="CP092865">
    <property type="protein sequence ID" value="UYV65923.1"/>
    <property type="molecule type" value="Genomic_DNA"/>
</dbReference>
<dbReference type="PANTHER" id="PTHR37984">
    <property type="entry name" value="PROTEIN CBG26694"/>
    <property type="match status" value="1"/>
</dbReference>
<dbReference type="Gene3D" id="3.30.420.10">
    <property type="entry name" value="Ribonuclease H-like superfamily/Ribonuclease H"/>
    <property type="match status" value="1"/>
</dbReference>
<feature type="domain" description="Integrase zinc-binding" evidence="2">
    <location>
        <begin position="2"/>
        <end position="42"/>
    </location>
</feature>
<sequence>MHEGHLGMDKYKIRARQSIFWPGINKQIEDLISKCDMCIRNRRAQEKEPFIPHPVLRSSLEKMDYFSKFPEIAHLTDTKTETVIRKLKSHITSSPLHSKSNGLVERSVQTIKNLINKARQGDEDPFFGTSQF</sequence>
<dbReference type="InterPro" id="IPR012337">
    <property type="entry name" value="RNaseH-like_sf"/>
</dbReference>
<evidence type="ECO:0000313" key="3">
    <source>
        <dbReference type="EMBL" id="UYV65923.1"/>
    </source>
</evidence>
<dbReference type="PANTHER" id="PTHR37984:SF5">
    <property type="entry name" value="PROTEIN NYNRIN-LIKE"/>
    <property type="match status" value="1"/>
</dbReference>
<gene>
    <name evidence="3" type="ORF">LAZ67_3005896</name>
</gene>